<protein>
    <submittedName>
        <fullName evidence="3">Uncharacterized protein</fullName>
    </submittedName>
</protein>
<feature type="coiled-coil region" evidence="1">
    <location>
        <begin position="62"/>
        <end position="89"/>
    </location>
</feature>
<dbReference type="Proteomes" id="UP000807469">
    <property type="component" value="Unassembled WGS sequence"/>
</dbReference>
<evidence type="ECO:0000256" key="2">
    <source>
        <dbReference type="SAM" id="MobiDB-lite"/>
    </source>
</evidence>
<dbReference type="EMBL" id="MU155593">
    <property type="protein sequence ID" value="KAF9471995.1"/>
    <property type="molecule type" value="Genomic_DNA"/>
</dbReference>
<evidence type="ECO:0000313" key="4">
    <source>
        <dbReference type="Proteomes" id="UP000807469"/>
    </source>
</evidence>
<feature type="region of interest" description="Disordered" evidence="2">
    <location>
        <begin position="95"/>
        <end position="130"/>
    </location>
</feature>
<keyword evidence="4" id="KW-1185">Reference proteome</keyword>
<evidence type="ECO:0000313" key="3">
    <source>
        <dbReference type="EMBL" id="KAF9471995.1"/>
    </source>
</evidence>
<proteinExistence type="predicted"/>
<reference evidence="3" key="1">
    <citation type="submission" date="2020-11" db="EMBL/GenBank/DDBJ databases">
        <authorList>
            <consortium name="DOE Joint Genome Institute"/>
            <person name="Ahrendt S."/>
            <person name="Riley R."/>
            <person name="Andreopoulos W."/>
            <person name="Labutti K."/>
            <person name="Pangilinan J."/>
            <person name="Ruiz-Duenas F.J."/>
            <person name="Barrasa J.M."/>
            <person name="Sanchez-Garcia M."/>
            <person name="Camarero S."/>
            <person name="Miyauchi S."/>
            <person name="Serrano A."/>
            <person name="Linde D."/>
            <person name="Babiker R."/>
            <person name="Drula E."/>
            <person name="Ayuso-Fernandez I."/>
            <person name="Pacheco R."/>
            <person name="Padilla G."/>
            <person name="Ferreira P."/>
            <person name="Barriuso J."/>
            <person name="Kellner H."/>
            <person name="Castanera R."/>
            <person name="Alfaro M."/>
            <person name="Ramirez L."/>
            <person name="Pisabarro A.G."/>
            <person name="Kuo A."/>
            <person name="Tritt A."/>
            <person name="Lipzen A."/>
            <person name="He G."/>
            <person name="Yan M."/>
            <person name="Ng V."/>
            <person name="Cullen D."/>
            <person name="Martin F."/>
            <person name="Rosso M.-N."/>
            <person name="Henrissat B."/>
            <person name="Hibbett D."/>
            <person name="Martinez A.T."/>
            <person name="Grigoriev I.V."/>
        </authorList>
    </citation>
    <scope>NUCLEOTIDE SEQUENCE</scope>
    <source>
        <strain evidence="3">CIRM-BRFM 674</strain>
    </source>
</reference>
<dbReference type="AlphaFoldDB" id="A0A9P5YQS7"/>
<dbReference type="OrthoDB" id="3055768at2759"/>
<sequence>MPTNDAYFYTPCVQSQTQSCNPCFPLATSNAIPIESLSLSQLYQVPVVKNLMENYQSMFRFNLRMEKENQMLQERIDDLTARRALLENVSRMHSSGIEYPPEMTPTVPSTPSLSPDDSISQAGGSPVPPPAQPLDLPFNREYNRPPQYPSSVLWHFQDSQHDSTVISRGNKSRPNMERCIRHPDGRPIVRYEWRAIMTSAKRAIEELLRPLGPPGDPLATRTHYKNTHPDAWTRAIAYLEAQQPLTALCASHWKAEHVLGQMLVTKRSVEVRSARVRESRRLAAANGVEPAVNNLTR</sequence>
<keyword evidence="1" id="KW-0175">Coiled coil</keyword>
<feature type="compositionally biased region" description="Low complexity" evidence="2">
    <location>
        <begin position="104"/>
        <end position="118"/>
    </location>
</feature>
<name>A0A9P5YQS7_9AGAR</name>
<accession>A0A9P5YQS7</accession>
<evidence type="ECO:0000256" key="1">
    <source>
        <dbReference type="SAM" id="Coils"/>
    </source>
</evidence>
<gene>
    <name evidence="3" type="ORF">BDN70DRAFT_887494</name>
</gene>
<organism evidence="3 4">
    <name type="scientific">Pholiota conissans</name>
    <dbReference type="NCBI Taxonomy" id="109636"/>
    <lineage>
        <taxon>Eukaryota</taxon>
        <taxon>Fungi</taxon>
        <taxon>Dikarya</taxon>
        <taxon>Basidiomycota</taxon>
        <taxon>Agaricomycotina</taxon>
        <taxon>Agaricomycetes</taxon>
        <taxon>Agaricomycetidae</taxon>
        <taxon>Agaricales</taxon>
        <taxon>Agaricineae</taxon>
        <taxon>Strophariaceae</taxon>
        <taxon>Pholiota</taxon>
    </lineage>
</organism>
<comment type="caution">
    <text evidence="3">The sequence shown here is derived from an EMBL/GenBank/DDBJ whole genome shotgun (WGS) entry which is preliminary data.</text>
</comment>